<protein>
    <recommendedName>
        <fullName evidence="2">IPExxxVDY family protein</fullName>
    </recommendedName>
</protein>
<reference evidence="1" key="1">
    <citation type="submission" date="2018-06" db="EMBL/GenBank/DDBJ databases">
        <authorList>
            <person name="Zhirakovskaya E."/>
        </authorList>
    </citation>
    <scope>NUCLEOTIDE SEQUENCE</scope>
</reference>
<dbReference type="NCBIfam" id="NF033205">
    <property type="entry name" value="IPExxxVDY"/>
    <property type="match status" value="1"/>
</dbReference>
<proteinExistence type="predicted"/>
<dbReference type="InterPro" id="IPR047690">
    <property type="entry name" value="IPExxxVDY_fam"/>
</dbReference>
<gene>
    <name evidence="1" type="ORF">MNBD_BACTEROID04-133</name>
</gene>
<dbReference type="AlphaFoldDB" id="A0A3B0U865"/>
<sequence length="152" mass="18152">MQLLTLDLEDDYLLIGIHSTEEDYRLAYLLNKHLETKLIRFKYHLDFKDSDAQFPLFEFNDENNFMSYYLINNKYIQIANDKNNEGLFKGNYSTIYYLIPEKNKIDFFLKIKGCNQLNFAKKLVDKLNKIDQIITAYTIEPNTLKSKDHLIF</sequence>
<accession>A0A3B0U865</accession>
<evidence type="ECO:0008006" key="2">
    <source>
        <dbReference type="Google" id="ProtNLM"/>
    </source>
</evidence>
<name>A0A3B0U865_9ZZZZ</name>
<dbReference type="EMBL" id="UOER01000339">
    <property type="protein sequence ID" value="VAW25240.1"/>
    <property type="molecule type" value="Genomic_DNA"/>
</dbReference>
<organism evidence="1">
    <name type="scientific">hydrothermal vent metagenome</name>
    <dbReference type="NCBI Taxonomy" id="652676"/>
    <lineage>
        <taxon>unclassified sequences</taxon>
        <taxon>metagenomes</taxon>
        <taxon>ecological metagenomes</taxon>
    </lineage>
</organism>
<evidence type="ECO:0000313" key="1">
    <source>
        <dbReference type="EMBL" id="VAW25240.1"/>
    </source>
</evidence>